<sequence>MTRGAVQLAGLHDLERHREGGRLAGSARSAGSERTGATVAALSAQEATDIEVNDFASHPDVLELGRSQSGLLALIPLTVAMTSSRA</sequence>
<feature type="region of interest" description="Disordered" evidence="1">
    <location>
        <begin position="1"/>
        <end position="37"/>
    </location>
</feature>
<feature type="compositionally biased region" description="Low complexity" evidence="1">
    <location>
        <begin position="24"/>
        <end position="37"/>
    </location>
</feature>
<dbReference type="RefSeq" id="WP_232547833.1">
    <property type="nucleotide sequence ID" value="NZ_CP115965.1"/>
</dbReference>
<evidence type="ECO:0000313" key="3">
    <source>
        <dbReference type="Proteomes" id="UP001434337"/>
    </source>
</evidence>
<name>A0ABZ3C354_9ACTN</name>
<evidence type="ECO:0000256" key="1">
    <source>
        <dbReference type="SAM" id="MobiDB-lite"/>
    </source>
</evidence>
<proteinExistence type="predicted"/>
<feature type="compositionally biased region" description="Basic and acidic residues" evidence="1">
    <location>
        <begin position="12"/>
        <end position="21"/>
    </location>
</feature>
<evidence type="ECO:0000313" key="2">
    <source>
        <dbReference type="EMBL" id="WZW97080.1"/>
    </source>
</evidence>
<dbReference type="EMBL" id="CP115965">
    <property type="protein sequence ID" value="WZW97080.1"/>
    <property type="molecule type" value="Genomic_DNA"/>
</dbReference>
<keyword evidence="3" id="KW-1185">Reference proteome</keyword>
<gene>
    <name evidence="2" type="ORF">PCC79_09105</name>
</gene>
<reference evidence="2 3" key="1">
    <citation type="journal article" date="2023" name="Environ Microbiome">
        <title>A coral-associated actinobacterium mitigates coral bleaching under heat stress.</title>
        <authorList>
            <person name="Li J."/>
            <person name="Zou Y."/>
            <person name="Li Q."/>
            <person name="Zhang J."/>
            <person name="Bourne D.G."/>
            <person name="Lyu Y."/>
            <person name="Liu C."/>
            <person name="Zhang S."/>
        </authorList>
    </citation>
    <scope>NUCLEOTIDE SEQUENCE [LARGE SCALE GENOMIC DNA]</scope>
    <source>
        <strain evidence="2 3">SCSIO 13291</strain>
    </source>
</reference>
<protein>
    <submittedName>
        <fullName evidence="2">Uncharacterized protein</fullName>
    </submittedName>
</protein>
<dbReference type="Proteomes" id="UP001434337">
    <property type="component" value="Chromosome"/>
</dbReference>
<accession>A0ABZ3C354</accession>
<organism evidence="2 3">
    <name type="scientific">Propioniciclava soli</name>
    <dbReference type="NCBI Taxonomy" id="2775081"/>
    <lineage>
        <taxon>Bacteria</taxon>
        <taxon>Bacillati</taxon>
        <taxon>Actinomycetota</taxon>
        <taxon>Actinomycetes</taxon>
        <taxon>Propionibacteriales</taxon>
        <taxon>Propionibacteriaceae</taxon>
        <taxon>Propioniciclava</taxon>
    </lineage>
</organism>